<dbReference type="Gene3D" id="2.60.40.150">
    <property type="entry name" value="C2 domain"/>
    <property type="match status" value="1"/>
</dbReference>
<dbReference type="AlphaFoldDB" id="A0A9Q1MMM4"/>
<feature type="domain" description="SEC63" evidence="8">
    <location>
        <begin position="6"/>
        <end position="116"/>
    </location>
</feature>
<dbReference type="PANTHER" id="PTHR24075:SF6">
    <property type="entry name" value="ACTIVATING SIGNAL COINTEGRATOR 1 COMPLEX SUBUNIT 3"/>
    <property type="match status" value="1"/>
</dbReference>
<dbReference type="InterPro" id="IPR035892">
    <property type="entry name" value="C2_domain_sf"/>
</dbReference>
<evidence type="ECO:0000256" key="7">
    <source>
        <dbReference type="ARBA" id="ARBA00023186"/>
    </source>
</evidence>
<dbReference type="PANTHER" id="PTHR24075">
    <property type="entry name" value="SEC63 DOMAIN-CONTAINING"/>
    <property type="match status" value="1"/>
</dbReference>
<evidence type="ECO:0000256" key="2">
    <source>
        <dbReference type="ARBA" id="ARBA00004240"/>
    </source>
</evidence>
<dbReference type="Proteomes" id="UP001152561">
    <property type="component" value="Unassembled WGS sequence"/>
</dbReference>
<gene>
    <name evidence="9" type="ORF">K7X08_031636</name>
</gene>
<evidence type="ECO:0000256" key="3">
    <source>
        <dbReference type="ARBA" id="ARBA00022692"/>
    </source>
</evidence>
<keyword evidence="3" id="KW-0812">Transmembrane</keyword>
<evidence type="ECO:0000256" key="1">
    <source>
        <dbReference type="ARBA" id="ARBA00004141"/>
    </source>
</evidence>
<dbReference type="InterPro" id="IPR014756">
    <property type="entry name" value="Ig_E-set"/>
</dbReference>
<organism evidence="9 10">
    <name type="scientific">Anisodus acutangulus</name>
    <dbReference type="NCBI Taxonomy" id="402998"/>
    <lineage>
        <taxon>Eukaryota</taxon>
        <taxon>Viridiplantae</taxon>
        <taxon>Streptophyta</taxon>
        <taxon>Embryophyta</taxon>
        <taxon>Tracheophyta</taxon>
        <taxon>Spermatophyta</taxon>
        <taxon>Magnoliopsida</taxon>
        <taxon>eudicotyledons</taxon>
        <taxon>Gunneridae</taxon>
        <taxon>Pentapetalae</taxon>
        <taxon>asterids</taxon>
        <taxon>lamiids</taxon>
        <taxon>Solanales</taxon>
        <taxon>Solanaceae</taxon>
        <taxon>Solanoideae</taxon>
        <taxon>Hyoscyameae</taxon>
        <taxon>Anisodus</taxon>
    </lineage>
</organism>
<dbReference type="SUPFAM" id="SSF81296">
    <property type="entry name" value="E set domains"/>
    <property type="match status" value="1"/>
</dbReference>
<dbReference type="InterPro" id="IPR004179">
    <property type="entry name" value="Sec63-dom"/>
</dbReference>
<dbReference type="GO" id="GO:0043138">
    <property type="term" value="F:3'-5' DNA helicase activity"/>
    <property type="evidence" value="ECO:0007669"/>
    <property type="project" value="TreeGrafter"/>
</dbReference>
<dbReference type="GO" id="GO:0005783">
    <property type="term" value="C:endoplasmic reticulum"/>
    <property type="evidence" value="ECO:0007669"/>
    <property type="project" value="UniProtKB-SubCell"/>
</dbReference>
<proteinExistence type="predicted"/>
<name>A0A9Q1MMM4_9SOLA</name>
<keyword evidence="7" id="KW-0143">Chaperone</keyword>
<dbReference type="EMBL" id="JAJAGQ010000005">
    <property type="protein sequence ID" value="KAJ8563184.1"/>
    <property type="molecule type" value="Genomic_DNA"/>
</dbReference>
<comment type="subcellular location">
    <subcellularLocation>
        <location evidence="2">Endoplasmic reticulum</location>
    </subcellularLocation>
    <subcellularLocation>
        <location evidence="1">Membrane</location>
        <topology evidence="1">Multi-pass membrane protein</topology>
    </subcellularLocation>
</comment>
<evidence type="ECO:0000313" key="10">
    <source>
        <dbReference type="Proteomes" id="UP001152561"/>
    </source>
</evidence>
<keyword evidence="6" id="KW-0472">Membrane</keyword>
<evidence type="ECO:0000259" key="8">
    <source>
        <dbReference type="Pfam" id="PF02889"/>
    </source>
</evidence>
<dbReference type="GO" id="GO:0005634">
    <property type="term" value="C:nucleus"/>
    <property type="evidence" value="ECO:0007669"/>
    <property type="project" value="TreeGrafter"/>
</dbReference>
<reference evidence="10" key="1">
    <citation type="journal article" date="2023" name="Proc. Natl. Acad. Sci. U.S.A.">
        <title>Genomic and structural basis for evolution of tropane alkaloid biosynthesis.</title>
        <authorList>
            <person name="Wanga Y.-J."/>
            <person name="Taina T."/>
            <person name="Yua J.-Y."/>
            <person name="Lia J."/>
            <person name="Xua B."/>
            <person name="Chenc J."/>
            <person name="D'Auriad J.C."/>
            <person name="Huanga J.-P."/>
            <person name="Huanga S.-X."/>
        </authorList>
    </citation>
    <scope>NUCLEOTIDE SEQUENCE [LARGE SCALE GENOMIC DNA]</scope>
    <source>
        <strain evidence="10">cv. KIB-2019</strain>
    </source>
</reference>
<protein>
    <recommendedName>
        <fullName evidence="8">SEC63 domain-containing protein</fullName>
    </recommendedName>
</protein>
<evidence type="ECO:0000256" key="5">
    <source>
        <dbReference type="ARBA" id="ARBA00022989"/>
    </source>
</evidence>
<keyword evidence="5" id="KW-1133">Transmembrane helix</keyword>
<evidence type="ECO:0000256" key="6">
    <source>
        <dbReference type="ARBA" id="ARBA00023136"/>
    </source>
</evidence>
<dbReference type="OrthoDB" id="5575at2759"/>
<dbReference type="GO" id="GO:0016020">
    <property type="term" value="C:membrane"/>
    <property type="evidence" value="ECO:0007669"/>
    <property type="project" value="UniProtKB-SubCell"/>
</dbReference>
<sequence length="119" mass="13742">MDMQCFPRIQVRLKIQKRESNGRKTFTLNIRLEDANTQRKTAKAFIPRYPKVKDEAWWLVLCNTSASELYALKRVSFSGRLQTHMDLSSALTDFQGTKLILVSDSYTGFEQEHSIEGLP</sequence>
<keyword evidence="10" id="KW-1185">Reference proteome</keyword>
<keyword evidence="4" id="KW-0256">Endoplasmic reticulum</keyword>
<evidence type="ECO:0000256" key="4">
    <source>
        <dbReference type="ARBA" id="ARBA00022824"/>
    </source>
</evidence>
<comment type="caution">
    <text evidence="9">The sequence shown here is derived from an EMBL/GenBank/DDBJ whole genome shotgun (WGS) entry which is preliminary data.</text>
</comment>
<evidence type="ECO:0000313" key="9">
    <source>
        <dbReference type="EMBL" id="KAJ8563184.1"/>
    </source>
</evidence>
<accession>A0A9Q1MMM4</accession>
<dbReference type="GO" id="GO:0003723">
    <property type="term" value="F:RNA binding"/>
    <property type="evidence" value="ECO:0007669"/>
    <property type="project" value="TreeGrafter"/>
</dbReference>
<dbReference type="Pfam" id="PF02889">
    <property type="entry name" value="Sec63"/>
    <property type="match status" value="1"/>
</dbReference>